<evidence type="ECO:0000256" key="2">
    <source>
        <dbReference type="ARBA" id="ARBA00022527"/>
    </source>
</evidence>
<dbReference type="SUPFAM" id="SSF56112">
    <property type="entry name" value="Protein kinase-like (PK-like)"/>
    <property type="match status" value="1"/>
</dbReference>
<evidence type="ECO:0000259" key="9">
    <source>
        <dbReference type="PROSITE" id="PS50011"/>
    </source>
</evidence>
<dbReference type="EMBL" id="SNRW01010490">
    <property type="protein sequence ID" value="KAA6376480.1"/>
    <property type="molecule type" value="Genomic_DNA"/>
</dbReference>
<organism evidence="10 11">
    <name type="scientific">Streblomastix strix</name>
    <dbReference type="NCBI Taxonomy" id="222440"/>
    <lineage>
        <taxon>Eukaryota</taxon>
        <taxon>Metamonada</taxon>
        <taxon>Preaxostyla</taxon>
        <taxon>Oxymonadida</taxon>
        <taxon>Streblomastigidae</taxon>
        <taxon>Streblomastix</taxon>
    </lineage>
</organism>
<feature type="domain" description="Protein kinase" evidence="9">
    <location>
        <begin position="163"/>
        <end position="451"/>
    </location>
</feature>
<dbReference type="AlphaFoldDB" id="A0A5J4V254"/>
<evidence type="ECO:0000256" key="1">
    <source>
        <dbReference type="ARBA" id="ARBA00012513"/>
    </source>
</evidence>
<evidence type="ECO:0000256" key="7">
    <source>
        <dbReference type="ARBA" id="ARBA00047899"/>
    </source>
</evidence>
<dbReference type="PANTHER" id="PTHR43671">
    <property type="entry name" value="SERINE/THREONINE-PROTEIN KINASE NEK"/>
    <property type="match status" value="1"/>
</dbReference>
<dbReference type="InterPro" id="IPR011009">
    <property type="entry name" value="Kinase-like_dom_sf"/>
</dbReference>
<keyword evidence="6" id="KW-0067">ATP-binding</keyword>
<dbReference type="Gene3D" id="1.10.510.10">
    <property type="entry name" value="Transferase(Phosphotransferase) domain 1"/>
    <property type="match status" value="1"/>
</dbReference>
<dbReference type="GO" id="GO:0004674">
    <property type="term" value="F:protein serine/threonine kinase activity"/>
    <property type="evidence" value="ECO:0007669"/>
    <property type="project" value="UniProtKB-KW"/>
</dbReference>
<proteinExistence type="predicted"/>
<dbReference type="InterPro" id="IPR000719">
    <property type="entry name" value="Prot_kinase_dom"/>
</dbReference>
<keyword evidence="2" id="KW-0723">Serine/threonine-protein kinase</keyword>
<protein>
    <recommendedName>
        <fullName evidence="1">non-specific serine/threonine protein kinase</fullName>
        <ecNumber evidence="1">2.7.11.1</ecNumber>
    </recommendedName>
</protein>
<dbReference type="Pfam" id="PF00069">
    <property type="entry name" value="Pkinase"/>
    <property type="match status" value="1"/>
</dbReference>
<keyword evidence="3" id="KW-0808">Transferase</keyword>
<evidence type="ECO:0000256" key="5">
    <source>
        <dbReference type="ARBA" id="ARBA00022777"/>
    </source>
</evidence>
<comment type="catalytic activity">
    <reaction evidence="8">
        <text>L-seryl-[protein] + ATP = O-phospho-L-seryl-[protein] + ADP + H(+)</text>
        <dbReference type="Rhea" id="RHEA:17989"/>
        <dbReference type="Rhea" id="RHEA-COMP:9863"/>
        <dbReference type="Rhea" id="RHEA-COMP:11604"/>
        <dbReference type="ChEBI" id="CHEBI:15378"/>
        <dbReference type="ChEBI" id="CHEBI:29999"/>
        <dbReference type="ChEBI" id="CHEBI:30616"/>
        <dbReference type="ChEBI" id="CHEBI:83421"/>
        <dbReference type="ChEBI" id="CHEBI:456216"/>
        <dbReference type="EC" id="2.7.11.1"/>
    </reaction>
</comment>
<gene>
    <name evidence="10" type="ORF">EZS28_027993</name>
</gene>
<dbReference type="PROSITE" id="PS50011">
    <property type="entry name" value="PROTEIN_KINASE_DOM"/>
    <property type="match status" value="1"/>
</dbReference>
<evidence type="ECO:0000256" key="4">
    <source>
        <dbReference type="ARBA" id="ARBA00022741"/>
    </source>
</evidence>
<name>A0A5J4V254_9EUKA</name>
<accession>A0A5J4V254</accession>
<reference evidence="10 11" key="1">
    <citation type="submission" date="2019-03" db="EMBL/GenBank/DDBJ databases">
        <title>Single cell metagenomics reveals metabolic interactions within the superorganism composed of flagellate Streblomastix strix and complex community of Bacteroidetes bacteria on its surface.</title>
        <authorList>
            <person name="Treitli S.C."/>
            <person name="Kolisko M."/>
            <person name="Husnik F."/>
            <person name="Keeling P."/>
            <person name="Hampl V."/>
        </authorList>
    </citation>
    <scope>NUCLEOTIDE SEQUENCE [LARGE SCALE GENOMIC DNA]</scope>
    <source>
        <strain evidence="10">ST1C</strain>
    </source>
</reference>
<evidence type="ECO:0000256" key="6">
    <source>
        <dbReference type="ARBA" id="ARBA00022840"/>
    </source>
</evidence>
<dbReference type="EC" id="2.7.11.1" evidence="1"/>
<dbReference type="GO" id="GO:0005524">
    <property type="term" value="F:ATP binding"/>
    <property type="evidence" value="ECO:0007669"/>
    <property type="project" value="UniProtKB-KW"/>
</dbReference>
<comment type="caution">
    <text evidence="10">The sequence shown here is derived from an EMBL/GenBank/DDBJ whole genome shotgun (WGS) entry which is preliminary data.</text>
</comment>
<dbReference type="Proteomes" id="UP000324800">
    <property type="component" value="Unassembled WGS sequence"/>
</dbReference>
<dbReference type="InterPro" id="IPR050660">
    <property type="entry name" value="NEK_Ser/Thr_kinase"/>
</dbReference>
<dbReference type="OrthoDB" id="774951at2759"/>
<evidence type="ECO:0000313" key="11">
    <source>
        <dbReference type="Proteomes" id="UP000324800"/>
    </source>
</evidence>
<comment type="catalytic activity">
    <reaction evidence="7">
        <text>L-threonyl-[protein] + ATP = O-phospho-L-threonyl-[protein] + ADP + H(+)</text>
        <dbReference type="Rhea" id="RHEA:46608"/>
        <dbReference type="Rhea" id="RHEA-COMP:11060"/>
        <dbReference type="Rhea" id="RHEA-COMP:11605"/>
        <dbReference type="ChEBI" id="CHEBI:15378"/>
        <dbReference type="ChEBI" id="CHEBI:30013"/>
        <dbReference type="ChEBI" id="CHEBI:30616"/>
        <dbReference type="ChEBI" id="CHEBI:61977"/>
        <dbReference type="ChEBI" id="CHEBI:456216"/>
        <dbReference type="EC" id="2.7.11.1"/>
    </reaction>
</comment>
<evidence type="ECO:0000256" key="3">
    <source>
        <dbReference type="ARBA" id="ARBA00022679"/>
    </source>
</evidence>
<keyword evidence="4" id="KW-0547">Nucleotide-binding</keyword>
<sequence length="458" mass="52670">MLSFNRKTRISASDALKHPFFTGQKAMAEISESSLLNAQYARQSKIGGNRSVTVFDTDSSYSLSLIDFEDVINPAKSEARFDTLKSILSQSTASFKSKPTIIAYYPQISDYKIPSSINLDSKTDSVTPKKFVQSKSNTPYIQQQQIQPQSGFTFVTTWKISDFDLKERLGKGRYGIVRHVIEKRTQRHMAWKEMNYEEEEEKEFVKREKDQMINAYQTLKQSSSSSSIPVVQPYGFFVSDDGYRAYIVMEYCSGGDLRKFIDNQKKLKQFISPQKIWEIATQIISSLNQLYTSGITVHSDHRPEKVLLTSDLKVKLAEFGIDRPQQAGKDFIFTNDRMKLYKAPELLKNTKTEENDTSGNQLVIPQRVNQTRTSDIWAFGTMLFELLALRHPFIDDESLSEEEFVHRVVNEQRSNIPTHYPDSLKNLIRKMLNKDPKLRITIKEILKYPEVVAILGLN</sequence>
<keyword evidence="5 10" id="KW-0418">Kinase</keyword>
<dbReference type="PANTHER" id="PTHR43671:SF98">
    <property type="entry name" value="SERINE_THREONINE-PROTEIN KINASE NEK11"/>
    <property type="match status" value="1"/>
</dbReference>
<dbReference type="Gene3D" id="3.30.200.20">
    <property type="entry name" value="Phosphorylase Kinase, domain 1"/>
    <property type="match status" value="1"/>
</dbReference>
<evidence type="ECO:0000313" key="10">
    <source>
        <dbReference type="EMBL" id="KAA6376480.1"/>
    </source>
</evidence>
<evidence type="ECO:0000256" key="8">
    <source>
        <dbReference type="ARBA" id="ARBA00048679"/>
    </source>
</evidence>